<comment type="caution">
    <text evidence="2">The sequence shown here is derived from an EMBL/GenBank/DDBJ whole genome shotgun (WGS) entry which is preliminary data.</text>
</comment>
<dbReference type="PANTHER" id="PTHR30290">
    <property type="entry name" value="PERIPLASMIC BINDING COMPONENT OF ABC TRANSPORTER"/>
    <property type="match status" value="1"/>
</dbReference>
<dbReference type="Pfam" id="PF00496">
    <property type="entry name" value="SBP_bac_5"/>
    <property type="match status" value="1"/>
</dbReference>
<feature type="domain" description="Solute-binding protein family 5" evidence="1">
    <location>
        <begin position="235"/>
        <end position="612"/>
    </location>
</feature>
<dbReference type="AlphaFoldDB" id="A0A9D2AGI2"/>
<organism evidence="2 3">
    <name type="scientific">Candidatus Akkermansia intestinigallinarum</name>
    <dbReference type="NCBI Taxonomy" id="2838431"/>
    <lineage>
        <taxon>Bacteria</taxon>
        <taxon>Pseudomonadati</taxon>
        <taxon>Verrucomicrobiota</taxon>
        <taxon>Verrucomicrobiia</taxon>
        <taxon>Verrucomicrobiales</taxon>
        <taxon>Akkermansiaceae</taxon>
        <taxon>Akkermansia</taxon>
    </lineage>
</organism>
<name>A0A9D2AGI2_9BACT</name>
<evidence type="ECO:0000313" key="2">
    <source>
        <dbReference type="EMBL" id="HIX19355.1"/>
    </source>
</evidence>
<sequence>MFALSAPDPMPDEGRCSPPASGLLSRAAGRLLALWLALLVCACDGEPRSEGPDWKAPRDEAMQEGFAPQDGVPDYALLWRMPPGFRGFCERWNREAEDYLLKACESRFRQLALLAIEPVLHRSSRVESRRRRALQAERLREELRELLHRRRLGAYLVFADSRDLPEDLVWEDGSDEPELGSPKARKGGVMRMAIRRSFPTTLRVFGPNSTNATRRYIYDDLDIPLVRLHPATGRIIPGTADRWAVSPDGRTVYFHLDPEARFSNGAPLTTRDFVTSLFVRTSEFCAEPFYRDFYLSNFARITIYSDRILAVTLASPRPLAPYYAVVPSCCTSFYAEFGPDYARRYQWRPVPTTGGYRIDPDALVMGSRLELERVPDWWAAERRYTRYSCNVDRIVYSFIAEPSKLRELFRVGELDVCQVLEPDVWYEELETEAVHRGYIQRVHFNNIWPRNSLGIYLNCSYPMLRSRKLRQGIAYALNVQEVIETVFRGDYSRSGSFFEGFGEYSDGSIRALPYSPQRARDCFAAAGFRHEGSDGILHNDRGERLQLVVSSRVDPLFSTCMSLLREDAARCGLDLRFETMDDTVFYTKVMNKQVQASIFSWGFSPPLPNPAPLFLSSYACSRDGSVVRGTSNITATCSPELDRAILSCLKAKTQQEAVAAHHHVQKLIAQTYCWVPGWHCRFARFAQWRWVCWPDEPECRFCPPRYYDPLDSHLYWIDEQKRDETLRARAAGESFPEVLYDIALPE</sequence>
<dbReference type="InterPro" id="IPR000914">
    <property type="entry name" value="SBP_5_dom"/>
</dbReference>
<dbReference type="Proteomes" id="UP000823964">
    <property type="component" value="Unassembled WGS sequence"/>
</dbReference>
<accession>A0A9D2AGI2</accession>
<dbReference type="GO" id="GO:1904680">
    <property type="term" value="F:peptide transmembrane transporter activity"/>
    <property type="evidence" value="ECO:0007669"/>
    <property type="project" value="TreeGrafter"/>
</dbReference>
<reference evidence="2" key="2">
    <citation type="submission" date="2021-04" db="EMBL/GenBank/DDBJ databases">
        <authorList>
            <person name="Gilroy R."/>
        </authorList>
    </citation>
    <scope>NUCLEOTIDE SEQUENCE</scope>
    <source>
        <strain evidence="2">14975</strain>
    </source>
</reference>
<evidence type="ECO:0000313" key="3">
    <source>
        <dbReference type="Proteomes" id="UP000823964"/>
    </source>
</evidence>
<dbReference type="Gene3D" id="3.40.190.10">
    <property type="entry name" value="Periplasmic binding protein-like II"/>
    <property type="match status" value="1"/>
</dbReference>
<dbReference type="GO" id="GO:0015833">
    <property type="term" value="P:peptide transport"/>
    <property type="evidence" value="ECO:0007669"/>
    <property type="project" value="TreeGrafter"/>
</dbReference>
<evidence type="ECO:0000259" key="1">
    <source>
        <dbReference type="Pfam" id="PF00496"/>
    </source>
</evidence>
<proteinExistence type="predicted"/>
<dbReference type="SUPFAM" id="SSF53850">
    <property type="entry name" value="Periplasmic binding protein-like II"/>
    <property type="match status" value="1"/>
</dbReference>
<dbReference type="InterPro" id="IPR039424">
    <property type="entry name" value="SBP_5"/>
</dbReference>
<reference evidence="2" key="1">
    <citation type="journal article" date="2021" name="PeerJ">
        <title>Extensive microbial diversity within the chicken gut microbiome revealed by metagenomics and culture.</title>
        <authorList>
            <person name="Gilroy R."/>
            <person name="Ravi A."/>
            <person name="Getino M."/>
            <person name="Pursley I."/>
            <person name="Horton D.L."/>
            <person name="Alikhan N.F."/>
            <person name="Baker D."/>
            <person name="Gharbi K."/>
            <person name="Hall N."/>
            <person name="Watson M."/>
            <person name="Adriaenssens E.M."/>
            <person name="Foster-Nyarko E."/>
            <person name="Jarju S."/>
            <person name="Secka A."/>
            <person name="Antonio M."/>
            <person name="Oren A."/>
            <person name="Chaudhuri R.R."/>
            <person name="La Ragione R."/>
            <person name="Hildebrand F."/>
            <person name="Pallen M.J."/>
        </authorList>
    </citation>
    <scope>NUCLEOTIDE SEQUENCE</scope>
    <source>
        <strain evidence="2">14975</strain>
    </source>
</reference>
<dbReference type="Gene3D" id="3.10.105.10">
    <property type="entry name" value="Dipeptide-binding Protein, Domain 3"/>
    <property type="match status" value="1"/>
</dbReference>
<gene>
    <name evidence="2" type="ORF">H9862_01980</name>
</gene>
<protein>
    <recommendedName>
        <fullName evidence="1">Solute-binding protein family 5 domain-containing protein</fullName>
    </recommendedName>
</protein>
<dbReference type="EMBL" id="DXFQ01000032">
    <property type="protein sequence ID" value="HIX19355.1"/>
    <property type="molecule type" value="Genomic_DNA"/>
</dbReference>